<evidence type="ECO:0000313" key="8">
    <source>
        <dbReference type="EMBL" id="MEQ2166183.1"/>
    </source>
</evidence>
<evidence type="ECO:0000313" key="9">
    <source>
        <dbReference type="Proteomes" id="UP001476798"/>
    </source>
</evidence>
<dbReference type="EMBL" id="JAHRIO010022939">
    <property type="protein sequence ID" value="MEQ2166183.1"/>
    <property type="molecule type" value="Genomic_DNA"/>
</dbReference>
<feature type="transmembrane region" description="Helical" evidence="6">
    <location>
        <begin position="5"/>
        <end position="21"/>
    </location>
</feature>
<comment type="caution">
    <text evidence="8">The sequence shown here is derived from an EMBL/GenBank/DDBJ whole genome shotgun (WGS) entry which is preliminary data.</text>
</comment>
<dbReference type="PANTHER" id="PTHR13449">
    <property type="entry name" value="INTEGRAL MEMBRANE PROTEIN GPR177"/>
    <property type="match status" value="1"/>
</dbReference>
<evidence type="ECO:0000256" key="2">
    <source>
        <dbReference type="ARBA" id="ARBA00022692"/>
    </source>
</evidence>
<keyword evidence="9" id="KW-1185">Reference proteome</keyword>
<evidence type="ECO:0000259" key="7">
    <source>
        <dbReference type="Pfam" id="PF06664"/>
    </source>
</evidence>
<proteinExistence type="predicted"/>
<gene>
    <name evidence="8" type="ORF">GOODEAATRI_025269</name>
</gene>
<keyword evidence="2 6" id="KW-0812">Transmembrane</keyword>
<feature type="region of interest" description="Disordered" evidence="5">
    <location>
        <begin position="223"/>
        <end position="248"/>
    </location>
</feature>
<organism evidence="8 9">
    <name type="scientific">Goodea atripinnis</name>
    <dbReference type="NCBI Taxonomy" id="208336"/>
    <lineage>
        <taxon>Eukaryota</taxon>
        <taxon>Metazoa</taxon>
        <taxon>Chordata</taxon>
        <taxon>Craniata</taxon>
        <taxon>Vertebrata</taxon>
        <taxon>Euteleostomi</taxon>
        <taxon>Actinopterygii</taxon>
        <taxon>Neopterygii</taxon>
        <taxon>Teleostei</taxon>
        <taxon>Neoteleostei</taxon>
        <taxon>Acanthomorphata</taxon>
        <taxon>Ovalentaria</taxon>
        <taxon>Atherinomorphae</taxon>
        <taxon>Cyprinodontiformes</taxon>
        <taxon>Goodeidae</taxon>
        <taxon>Goodea</taxon>
    </lineage>
</organism>
<feature type="transmembrane region" description="Helical" evidence="6">
    <location>
        <begin position="41"/>
        <end position="62"/>
    </location>
</feature>
<sequence length="248" mass="28788">FKFLMLVTLACAAMTIIFFIISQVNEGHWHWGDHTVQMNSAFFTGIYGMWNLYVFAIMFLYAPSHKRYGDEQFFGLGEIALYRISKSDANFSLACTVFRVEQVVYPRCVHRPVLTLRRERRNGERSPPSFFADTAREPVRLDCTLFRPEQLHCYRSEHHQLFGSTMDDGFHQHGLWDVWRMRWEATYREEAEMFTCGPSAALFMPPLAIRKTEYRPTIDKTNSLVSHSAPSKPPLDAHQPEWAARGPG</sequence>
<evidence type="ECO:0000256" key="4">
    <source>
        <dbReference type="ARBA" id="ARBA00023136"/>
    </source>
</evidence>
<dbReference type="InterPro" id="IPR047843">
    <property type="entry name" value="WLS-like_TM"/>
</dbReference>
<dbReference type="InterPro" id="IPR009551">
    <property type="entry name" value="Wntless"/>
</dbReference>
<reference evidence="8 9" key="1">
    <citation type="submission" date="2021-06" db="EMBL/GenBank/DDBJ databases">
        <authorList>
            <person name="Palmer J.M."/>
        </authorList>
    </citation>
    <scope>NUCLEOTIDE SEQUENCE [LARGE SCALE GENOMIC DNA]</scope>
    <source>
        <strain evidence="8 9">GA_2019</strain>
        <tissue evidence="8">Muscle</tissue>
    </source>
</reference>
<accession>A0ABV0N6I3</accession>
<evidence type="ECO:0000256" key="1">
    <source>
        <dbReference type="ARBA" id="ARBA00004141"/>
    </source>
</evidence>
<dbReference type="Proteomes" id="UP001476798">
    <property type="component" value="Unassembled WGS sequence"/>
</dbReference>
<dbReference type="PANTHER" id="PTHR13449:SF2">
    <property type="entry name" value="PROTEIN WNTLESS HOMOLOG"/>
    <property type="match status" value="1"/>
</dbReference>
<evidence type="ECO:0000256" key="3">
    <source>
        <dbReference type="ARBA" id="ARBA00022989"/>
    </source>
</evidence>
<comment type="subcellular location">
    <subcellularLocation>
        <location evidence="1">Membrane</location>
        <topology evidence="1">Multi-pass membrane protein</topology>
    </subcellularLocation>
</comment>
<feature type="non-terminal residue" evidence="8">
    <location>
        <position position="1"/>
    </location>
</feature>
<dbReference type="Pfam" id="PF06664">
    <property type="entry name" value="WLS-like_TM"/>
    <property type="match status" value="1"/>
</dbReference>
<evidence type="ECO:0000256" key="5">
    <source>
        <dbReference type="SAM" id="MobiDB-lite"/>
    </source>
</evidence>
<evidence type="ECO:0000256" key="6">
    <source>
        <dbReference type="SAM" id="Phobius"/>
    </source>
</evidence>
<protein>
    <recommendedName>
        <fullName evidence="7">Wntless-like transmembrane domain-containing protein</fullName>
    </recommendedName>
</protein>
<keyword evidence="4 6" id="KW-0472">Membrane</keyword>
<name>A0ABV0N6I3_9TELE</name>
<feature type="domain" description="Wntless-like transmembrane" evidence="7">
    <location>
        <begin position="1"/>
        <end position="65"/>
    </location>
</feature>
<keyword evidence="3 6" id="KW-1133">Transmembrane helix</keyword>